<sequence length="142" mass="16085">MSPIFTTSSIIWEKVWTTFLSAGPFKALVGVVQEMMQPHLAKDIKKSGKLDGWKDRGQTSLGLPDQLLKEQQYGAVIFGHNFKWPFHWDEMGETELEKEGDTLDAINSKTAVKKQSFILRTLYSHPSQVKVLAVAKGQLERH</sequence>
<accession>A0A517L679</accession>
<organism evidence="1 2">
    <name type="scientific">Venturia effusa</name>
    <dbReference type="NCBI Taxonomy" id="50376"/>
    <lineage>
        <taxon>Eukaryota</taxon>
        <taxon>Fungi</taxon>
        <taxon>Dikarya</taxon>
        <taxon>Ascomycota</taxon>
        <taxon>Pezizomycotina</taxon>
        <taxon>Dothideomycetes</taxon>
        <taxon>Pleosporomycetidae</taxon>
        <taxon>Venturiales</taxon>
        <taxon>Venturiaceae</taxon>
        <taxon>Venturia</taxon>
    </lineage>
</organism>
<name>A0A517L679_9PEZI</name>
<evidence type="ECO:0000313" key="1">
    <source>
        <dbReference type="EMBL" id="QDS71143.1"/>
    </source>
</evidence>
<reference evidence="1 2" key="1">
    <citation type="submission" date="2019-07" db="EMBL/GenBank/DDBJ databases">
        <title>Finished genome of Venturia effusa.</title>
        <authorList>
            <person name="Young C.A."/>
            <person name="Cox M.P."/>
            <person name="Ganley A.R.D."/>
            <person name="David W.J."/>
        </authorList>
    </citation>
    <scope>NUCLEOTIDE SEQUENCE [LARGE SCALE GENOMIC DNA]</scope>
    <source>
        <strain evidence="2">albino</strain>
    </source>
</reference>
<dbReference type="Proteomes" id="UP000316270">
    <property type="component" value="Chromosome 5"/>
</dbReference>
<keyword evidence="2" id="KW-1185">Reference proteome</keyword>
<protein>
    <submittedName>
        <fullName evidence="1">Uncharacterized protein</fullName>
    </submittedName>
</protein>
<dbReference type="AlphaFoldDB" id="A0A517L679"/>
<evidence type="ECO:0000313" key="2">
    <source>
        <dbReference type="Proteomes" id="UP000316270"/>
    </source>
</evidence>
<dbReference type="EMBL" id="CP042189">
    <property type="protein sequence ID" value="QDS71143.1"/>
    <property type="molecule type" value="Genomic_DNA"/>
</dbReference>
<gene>
    <name evidence="1" type="ORF">FKW77_009933</name>
</gene>
<proteinExistence type="predicted"/>